<sequence length="964" mass="107897">MEELLITAASPVPLPADTDSTSNPFPPSYSAGPLTWATPFFTTPTALLAVIIIFGFGRYLSTQGTSWVDSSRRPRLSPLSRLIIAISVTILVTFLADAAVLTARAFIERQWTSSVLAYYIGVSWLAWSIGLLCLTDETYKFGEWNWVQYIFWMAAALGETMVGWLWTVGMLRPKPGTIFSIYDYLFLGIFIVRYTLEILTALLCVMQMFSRRHQHADERAPLLATSATTTETYGTTSASSEQQRDETSRKREPSAFSNFFGKMRKLLPYIWPHKSVWLQLLVVICFLLMITGIVVNVLAALAIGRVVDGFEQDKGKFAWGAVLVYVGLRFLQGGSGLIQAMQNWLWIPIGQYTTREISVKMFSHLHSLSLQFHINRKTGEVLRVMDRGTNSIVQLLSQILFQVFPALANIVVAVFVCATIFTPPFGLIIFLTMSLYLFVTISLTEWRTKYRRTMIELDNSARTKAVDSLLNFETVKYYGAEDFEINRYKNAVIEYQKADWLSSTSLNILNLAQNAVISGGLLAGCLLFAWEVSQGRLTSGAFVTFNIYMMQLYTPLHFFGTYYRMIQSNFIDMEKMLTLFEEQQTVKDVPNAKDLNVKEGHVVFDNVSFSYDPRQTALNGISFSIPKGATVALVGPSGGGKSTILRLLFRFYDPDSGHIYIDDQDIKKVRQESLRHNIGVVPQDTVLFNDTVLYNIGYGNLNAPEDAIFKAAKAAQIHDKILQFPDGYETRVGERGLRLSGGEKQRVAIARTILKDPPIILLDEATSALDTGTERQIQQALSIMTKDRTTLVIAHRLSTIVNADLILVVKDGRVVESGSHEELIKQGEDGVYYEMWQKQLHDDNDNEIYGGIHANGNGLTGKDSLAPVVPETTPTKSVPPTVPQIDTTRSRTTTEQSDNSAAMVSSPTELENNNQQEQEQEQGQSGTATPENQEEEEPTTSNVQSPPKNKKKKRRSKSRKGTTF</sequence>
<dbReference type="PROSITE" id="PS50929">
    <property type="entry name" value="ABC_TM1F"/>
    <property type="match status" value="1"/>
</dbReference>
<comment type="caution">
    <text evidence="45">The sequence shown here is derived from an EMBL/GenBank/DDBJ whole genome shotgun (WGS) entry which is preliminary data.</text>
</comment>
<evidence type="ECO:0000256" key="3">
    <source>
        <dbReference type="ARBA" id="ARBA00004337"/>
    </source>
</evidence>
<evidence type="ECO:0000256" key="1">
    <source>
        <dbReference type="ARBA" id="ARBA00004146"/>
    </source>
</evidence>
<dbReference type="InterPro" id="IPR011527">
    <property type="entry name" value="ABC1_TM_dom"/>
</dbReference>
<feature type="transmembrane region" description="Helical" evidence="42">
    <location>
        <begin position="115"/>
        <end position="134"/>
    </location>
</feature>
<evidence type="ECO:0000256" key="37">
    <source>
        <dbReference type="ARBA" id="ARBA00048455"/>
    </source>
</evidence>
<dbReference type="EC" id="7.6.2.5" evidence="30"/>
<keyword evidence="21" id="KW-1278">Translocase</keyword>
<dbReference type="PROSITE" id="PS00211">
    <property type="entry name" value="ABC_TRANSPORTER_1"/>
    <property type="match status" value="1"/>
</dbReference>
<dbReference type="GO" id="GO:0005886">
    <property type="term" value="C:plasma membrane"/>
    <property type="evidence" value="ECO:0007669"/>
    <property type="project" value="UniProtKB-SubCell"/>
</dbReference>
<dbReference type="GO" id="GO:0005576">
    <property type="term" value="C:extracellular region"/>
    <property type="evidence" value="ECO:0007669"/>
    <property type="project" value="UniProtKB-SubCell"/>
</dbReference>
<keyword evidence="16" id="KW-0547">Nucleotide-binding</keyword>
<dbReference type="InterPro" id="IPR003593">
    <property type="entry name" value="AAA+_ATPase"/>
</dbReference>
<feature type="transmembrane region" description="Helical" evidence="42">
    <location>
        <begin position="315"/>
        <end position="331"/>
    </location>
</feature>
<feature type="compositionally biased region" description="Polar residues" evidence="41">
    <location>
        <begin position="884"/>
        <end position="908"/>
    </location>
</feature>
<evidence type="ECO:0000256" key="29">
    <source>
        <dbReference type="ARBA" id="ARBA00024363"/>
    </source>
</evidence>
<evidence type="ECO:0000256" key="35">
    <source>
        <dbReference type="ARBA" id="ARBA00047789"/>
    </source>
</evidence>
<feature type="transmembrane region" description="Helical" evidence="42">
    <location>
        <begin position="427"/>
        <end position="446"/>
    </location>
</feature>
<dbReference type="CDD" id="cd03253">
    <property type="entry name" value="ABCC_ATM1_transporter"/>
    <property type="match status" value="1"/>
</dbReference>
<keyword evidence="24" id="KW-0496">Mitochondrion</keyword>
<evidence type="ECO:0000256" key="18">
    <source>
        <dbReference type="ARBA" id="ARBA00022787"/>
    </source>
</evidence>
<dbReference type="Pfam" id="PF16185">
    <property type="entry name" value="MTABC_N"/>
    <property type="match status" value="1"/>
</dbReference>
<organism evidence="45 46">
    <name type="scientific">Circinella minor</name>
    <dbReference type="NCBI Taxonomy" id="1195481"/>
    <lineage>
        <taxon>Eukaryota</taxon>
        <taxon>Fungi</taxon>
        <taxon>Fungi incertae sedis</taxon>
        <taxon>Mucoromycota</taxon>
        <taxon>Mucoromycotina</taxon>
        <taxon>Mucoromycetes</taxon>
        <taxon>Mucorales</taxon>
        <taxon>Lichtheimiaceae</taxon>
        <taxon>Circinella</taxon>
    </lineage>
</organism>
<evidence type="ECO:0000256" key="11">
    <source>
        <dbReference type="ARBA" id="ARBA00011738"/>
    </source>
</evidence>
<keyword evidence="14" id="KW-0964">Secreted</keyword>
<dbReference type="SMART" id="SM00382">
    <property type="entry name" value="AAA"/>
    <property type="match status" value="1"/>
</dbReference>
<dbReference type="PANTHER" id="PTHR24221:SF654">
    <property type="entry name" value="ATP-BINDING CASSETTE SUB-FAMILY B MEMBER 6"/>
    <property type="match status" value="1"/>
</dbReference>
<reference evidence="45 46" key="1">
    <citation type="submission" date="2020-12" db="EMBL/GenBank/DDBJ databases">
        <title>Metabolic potential, ecology and presence of endohyphal bacteria is reflected in genomic diversity of Mucoromycotina.</title>
        <authorList>
            <person name="Muszewska A."/>
            <person name="Okrasinska A."/>
            <person name="Steczkiewicz K."/>
            <person name="Drgas O."/>
            <person name="Orlowska M."/>
            <person name="Perlinska-Lenart U."/>
            <person name="Aleksandrzak-Piekarczyk T."/>
            <person name="Szatraj K."/>
            <person name="Zielenkiewicz U."/>
            <person name="Pilsyk S."/>
            <person name="Malc E."/>
            <person name="Mieczkowski P."/>
            <person name="Kruszewska J.S."/>
            <person name="Biernat P."/>
            <person name="Pawlowska J."/>
        </authorList>
    </citation>
    <scope>NUCLEOTIDE SEQUENCE [LARGE SCALE GENOMIC DNA]</scope>
    <source>
        <strain evidence="45 46">CBS 142.35</strain>
    </source>
</reference>
<feature type="region of interest" description="Disordered" evidence="41">
    <location>
        <begin position="230"/>
        <end position="253"/>
    </location>
</feature>
<feature type="transmembrane region" description="Helical" evidence="42">
    <location>
        <begin position="82"/>
        <end position="103"/>
    </location>
</feature>
<dbReference type="FunFam" id="3.40.50.300:FF:000186">
    <property type="entry name" value="ATP-binding cassette sub-family B member 7, mitochondrial"/>
    <property type="match status" value="1"/>
</dbReference>
<comment type="subunit">
    <text evidence="11">Homodimer.</text>
</comment>
<feature type="transmembrane region" description="Helical" evidence="42">
    <location>
        <begin position="186"/>
        <end position="209"/>
    </location>
</feature>
<evidence type="ECO:0000256" key="21">
    <source>
        <dbReference type="ARBA" id="ARBA00022967"/>
    </source>
</evidence>
<comment type="catalytic activity">
    <reaction evidence="35">
        <text>uroporphyrin I(in) + ATP + H2O = uroporphyrin I(out) + ADP + phosphate + H(+)</text>
        <dbReference type="Rhea" id="RHEA:66772"/>
        <dbReference type="ChEBI" id="CHEBI:15377"/>
        <dbReference type="ChEBI" id="CHEBI:15378"/>
        <dbReference type="ChEBI" id="CHEBI:30616"/>
        <dbReference type="ChEBI" id="CHEBI:43474"/>
        <dbReference type="ChEBI" id="CHEBI:167480"/>
        <dbReference type="ChEBI" id="CHEBI:456216"/>
    </reaction>
    <physiologicalReaction direction="left-to-right" evidence="35">
        <dbReference type="Rhea" id="RHEA:66773"/>
    </physiologicalReaction>
</comment>
<comment type="catalytic activity">
    <reaction evidence="33">
        <text>heme b(in) + ATP + H2O = heme b(out) + ADP + phosphate + H(+)</text>
        <dbReference type="Rhea" id="RHEA:19261"/>
        <dbReference type="ChEBI" id="CHEBI:15377"/>
        <dbReference type="ChEBI" id="CHEBI:15378"/>
        <dbReference type="ChEBI" id="CHEBI:30616"/>
        <dbReference type="ChEBI" id="CHEBI:43474"/>
        <dbReference type="ChEBI" id="CHEBI:60344"/>
        <dbReference type="ChEBI" id="CHEBI:456216"/>
        <dbReference type="EC" id="7.6.2.5"/>
    </reaction>
    <physiologicalReaction direction="left-to-right" evidence="33">
        <dbReference type="Rhea" id="RHEA:19262"/>
    </physiologicalReaction>
</comment>
<keyword evidence="20" id="KW-0067">ATP-binding</keyword>
<evidence type="ECO:0000256" key="24">
    <source>
        <dbReference type="ARBA" id="ARBA00023128"/>
    </source>
</evidence>
<evidence type="ECO:0000256" key="12">
    <source>
        <dbReference type="ARBA" id="ARBA00022448"/>
    </source>
</evidence>
<evidence type="ECO:0000313" key="46">
    <source>
        <dbReference type="Proteomes" id="UP000646827"/>
    </source>
</evidence>
<keyword evidence="46" id="KW-1185">Reference proteome</keyword>
<evidence type="ECO:0000256" key="31">
    <source>
        <dbReference type="ARBA" id="ARBA00024439"/>
    </source>
</evidence>
<comment type="catalytic activity">
    <reaction evidence="37">
        <text>pheophorbide a(in) + ATP + H2O = pheophorbide a(out) + ADP + phosphate + H(+)</text>
        <dbReference type="Rhea" id="RHEA:61360"/>
        <dbReference type="ChEBI" id="CHEBI:15377"/>
        <dbReference type="ChEBI" id="CHEBI:15378"/>
        <dbReference type="ChEBI" id="CHEBI:30616"/>
        <dbReference type="ChEBI" id="CHEBI:43474"/>
        <dbReference type="ChEBI" id="CHEBI:58687"/>
        <dbReference type="ChEBI" id="CHEBI:456216"/>
    </reaction>
    <physiologicalReaction direction="left-to-right" evidence="37">
        <dbReference type="Rhea" id="RHEA:61361"/>
    </physiologicalReaction>
</comment>
<comment type="catalytic activity">
    <reaction evidence="38">
        <text>uroporphyrin III(in) + ATP + H2O = uroporphyrin III(out) + ADP + phosphate + H(+)</text>
        <dbReference type="Rhea" id="RHEA:66776"/>
        <dbReference type="ChEBI" id="CHEBI:15377"/>
        <dbReference type="ChEBI" id="CHEBI:15378"/>
        <dbReference type="ChEBI" id="CHEBI:30616"/>
        <dbReference type="ChEBI" id="CHEBI:43474"/>
        <dbReference type="ChEBI" id="CHEBI:167479"/>
        <dbReference type="ChEBI" id="CHEBI:456216"/>
    </reaction>
    <physiologicalReaction direction="left-to-right" evidence="38">
        <dbReference type="Rhea" id="RHEA:66777"/>
    </physiologicalReaction>
</comment>
<keyword evidence="27" id="KW-0458">Lysosome</keyword>
<evidence type="ECO:0000256" key="33">
    <source>
        <dbReference type="ARBA" id="ARBA00047649"/>
    </source>
</evidence>
<evidence type="ECO:0000256" key="9">
    <source>
        <dbReference type="ARBA" id="ARBA00004653"/>
    </source>
</evidence>
<evidence type="ECO:0000313" key="45">
    <source>
        <dbReference type="EMBL" id="KAG2227364.1"/>
    </source>
</evidence>
<keyword evidence="26" id="KW-1015">Disulfide bond</keyword>
<evidence type="ECO:0000256" key="23">
    <source>
        <dbReference type="ARBA" id="ARBA00023034"/>
    </source>
</evidence>
<dbReference type="CDD" id="cd18581">
    <property type="entry name" value="ABC_6TM_ABCB6"/>
    <property type="match status" value="1"/>
</dbReference>
<feature type="compositionally biased region" description="Basic residues" evidence="41">
    <location>
        <begin position="948"/>
        <end position="964"/>
    </location>
</feature>
<keyword evidence="18" id="KW-1000">Mitochondrion outer membrane</keyword>
<evidence type="ECO:0000256" key="5">
    <source>
        <dbReference type="ARBA" id="ARBA00004414"/>
    </source>
</evidence>
<evidence type="ECO:0000256" key="7">
    <source>
        <dbReference type="ARBA" id="ARBA00004550"/>
    </source>
</evidence>
<evidence type="ECO:0000256" key="40">
    <source>
        <dbReference type="ARBA" id="ARBA00049398"/>
    </source>
</evidence>
<keyword evidence="13" id="KW-1003">Cell membrane</keyword>
<dbReference type="GO" id="GO:0020037">
    <property type="term" value="F:heme binding"/>
    <property type="evidence" value="ECO:0007669"/>
    <property type="project" value="TreeGrafter"/>
</dbReference>
<evidence type="ECO:0000256" key="41">
    <source>
        <dbReference type="SAM" id="MobiDB-lite"/>
    </source>
</evidence>
<feature type="transmembrane region" description="Helical" evidence="42">
    <location>
        <begin position="276"/>
        <end position="303"/>
    </location>
</feature>
<feature type="transmembrane region" description="Helical" evidence="42">
    <location>
        <begin position="399"/>
        <end position="421"/>
    </location>
</feature>
<comment type="catalytic activity">
    <reaction evidence="40">
        <text>coproporphyrin I(in) + ATP + H2O = coproporphyrin I(out) + ADP + phosphate + H(+)</text>
        <dbReference type="Rhea" id="RHEA:66768"/>
        <dbReference type="ChEBI" id="CHEBI:15377"/>
        <dbReference type="ChEBI" id="CHEBI:15378"/>
        <dbReference type="ChEBI" id="CHEBI:30616"/>
        <dbReference type="ChEBI" id="CHEBI:43474"/>
        <dbReference type="ChEBI" id="CHEBI:167478"/>
        <dbReference type="ChEBI" id="CHEBI:456216"/>
    </reaction>
    <physiologicalReaction direction="left-to-right" evidence="40">
        <dbReference type="Rhea" id="RHEA:66769"/>
    </physiologicalReaction>
</comment>
<proteinExistence type="inferred from homology"/>
<evidence type="ECO:0000256" key="2">
    <source>
        <dbReference type="ARBA" id="ARBA00004333"/>
    </source>
</evidence>
<dbReference type="GO" id="GO:0016887">
    <property type="term" value="F:ATP hydrolysis activity"/>
    <property type="evidence" value="ECO:0007669"/>
    <property type="project" value="InterPro"/>
</dbReference>
<comment type="similarity">
    <text evidence="29">Belongs to the ABC transporter superfamily. ABCB family. Heavy Metal importer (TC 3.A.1.210) subfamily.</text>
</comment>
<evidence type="ECO:0000256" key="17">
    <source>
        <dbReference type="ARBA" id="ARBA00022753"/>
    </source>
</evidence>
<comment type="catalytic activity">
    <reaction evidence="34">
        <text>coproporphyrinogen III(in) + ATP + H2O = coproporphyrinogen III(out) + ADP + phosphate + H(+)</text>
        <dbReference type="Rhea" id="RHEA:66680"/>
        <dbReference type="ChEBI" id="CHEBI:15377"/>
        <dbReference type="ChEBI" id="CHEBI:15378"/>
        <dbReference type="ChEBI" id="CHEBI:30616"/>
        <dbReference type="ChEBI" id="CHEBI:43474"/>
        <dbReference type="ChEBI" id="CHEBI:57309"/>
        <dbReference type="ChEBI" id="CHEBI:456216"/>
    </reaction>
    <physiologicalReaction direction="left-to-right" evidence="34">
        <dbReference type="Rhea" id="RHEA:66681"/>
    </physiologicalReaction>
</comment>
<evidence type="ECO:0000256" key="10">
    <source>
        <dbReference type="ARBA" id="ARBA00004656"/>
    </source>
</evidence>
<evidence type="ECO:0000256" key="42">
    <source>
        <dbReference type="SAM" id="Phobius"/>
    </source>
</evidence>
<dbReference type="Pfam" id="PF00005">
    <property type="entry name" value="ABC_tran"/>
    <property type="match status" value="1"/>
</dbReference>
<dbReference type="EMBL" id="JAEPRB010000008">
    <property type="protein sequence ID" value="KAG2227364.1"/>
    <property type="molecule type" value="Genomic_DNA"/>
</dbReference>
<keyword evidence="22 42" id="KW-1133">Transmembrane helix</keyword>
<protein>
    <recommendedName>
        <fullName evidence="31">ATP-binding cassette sub-family B member 6</fullName>
        <ecNumber evidence="30">7.6.2.5</ecNumber>
    </recommendedName>
    <alternativeName>
        <fullName evidence="32">ABC-type heme transporter ABCB6</fullName>
    </alternativeName>
</protein>
<feature type="compositionally biased region" description="Basic and acidic residues" evidence="41">
    <location>
        <begin position="242"/>
        <end position="253"/>
    </location>
</feature>
<dbReference type="SUPFAM" id="SSF90123">
    <property type="entry name" value="ABC transporter transmembrane region"/>
    <property type="match status" value="1"/>
</dbReference>
<dbReference type="GO" id="GO:0005774">
    <property type="term" value="C:vacuolar membrane"/>
    <property type="evidence" value="ECO:0007669"/>
    <property type="project" value="TreeGrafter"/>
</dbReference>
<dbReference type="GO" id="GO:0000139">
    <property type="term" value="C:Golgi membrane"/>
    <property type="evidence" value="ECO:0007669"/>
    <property type="project" value="UniProtKB-SubCell"/>
</dbReference>
<evidence type="ECO:0000256" key="39">
    <source>
        <dbReference type="ARBA" id="ARBA00048636"/>
    </source>
</evidence>
<evidence type="ECO:0000256" key="36">
    <source>
        <dbReference type="ARBA" id="ARBA00048309"/>
    </source>
</evidence>
<keyword evidence="23" id="KW-0333">Golgi apparatus</keyword>
<feature type="compositionally biased region" description="Low complexity" evidence="41">
    <location>
        <begin position="867"/>
        <end position="879"/>
    </location>
</feature>
<name>A0A8H7VUB2_9FUNG</name>
<feature type="domain" description="ABC transmembrane type-1" evidence="44">
    <location>
        <begin position="283"/>
        <end position="568"/>
    </location>
</feature>
<evidence type="ECO:0000256" key="4">
    <source>
        <dbReference type="ARBA" id="ARBA00004374"/>
    </source>
</evidence>
<dbReference type="AlphaFoldDB" id="A0A8H7VUB2"/>
<feature type="region of interest" description="Disordered" evidence="41">
    <location>
        <begin position="847"/>
        <end position="964"/>
    </location>
</feature>
<accession>A0A8H7VUB2</accession>
<feature type="domain" description="ABC transporter" evidence="43">
    <location>
        <begin position="602"/>
        <end position="836"/>
    </location>
</feature>
<dbReference type="Proteomes" id="UP000646827">
    <property type="component" value="Unassembled WGS sequence"/>
</dbReference>
<keyword evidence="17" id="KW-0967">Endosome</keyword>
<keyword evidence="15 42" id="KW-0812">Transmembrane</keyword>
<gene>
    <name evidence="45" type="ORF">INT45_004319</name>
</gene>
<feature type="transmembrane region" description="Helical" evidence="42">
    <location>
        <begin position="146"/>
        <end position="166"/>
    </location>
</feature>
<dbReference type="GO" id="GO:0032585">
    <property type="term" value="C:multivesicular body membrane"/>
    <property type="evidence" value="ECO:0007669"/>
    <property type="project" value="UniProtKB-SubCell"/>
</dbReference>
<evidence type="ECO:0000256" key="34">
    <source>
        <dbReference type="ARBA" id="ARBA00047753"/>
    </source>
</evidence>
<evidence type="ECO:0000256" key="14">
    <source>
        <dbReference type="ARBA" id="ARBA00022525"/>
    </source>
</evidence>
<dbReference type="InterPro" id="IPR039421">
    <property type="entry name" value="Type_1_exporter"/>
</dbReference>
<keyword evidence="19" id="KW-0256">Endoplasmic reticulum</keyword>
<evidence type="ECO:0000256" key="26">
    <source>
        <dbReference type="ARBA" id="ARBA00023157"/>
    </source>
</evidence>
<evidence type="ECO:0000256" key="19">
    <source>
        <dbReference type="ARBA" id="ARBA00022824"/>
    </source>
</evidence>
<dbReference type="InterPro" id="IPR036640">
    <property type="entry name" value="ABC1_TM_sf"/>
</dbReference>
<dbReference type="SUPFAM" id="SSF52540">
    <property type="entry name" value="P-loop containing nucleoside triphosphate hydrolases"/>
    <property type="match status" value="1"/>
</dbReference>
<evidence type="ECO:0000259" key="44">
    <source>
        <dbReference type="PROSITE" id="PS50929"/>
    </source>
</evidence>
<dbReference type="GO" id="GO:0015439">
    <property type="term" value="F:ABC-type heme transporter activity"/>
    <property type="evidence" value="ECO:0007669"/>
    <property type="project" value="UniProtKB-EC"/>
</dbReference>
<evidence type="ECO:0000256" key="20">
    <source>
        <dbReference type="ARBA" id="ARBA00022840"/>
    </source>
</evidence>
<comment type="catalytic activity">
    <reaction evidence="36">
        <text>protoporphyrin IX(in) + ATP + H2O = protoporphyrin IX(out) + ADP + phosphate + H(+)</text>
        <dbReference type="Rhea" id="RHEA:61336"/>
        <dbReference type="ChEBI" id="CHEBI:15377"/>
        <dbReference type="ChEBI" id="CHEBI:15378"/>
        <dbReference type="ChEBI" id="CHEBI:30616"/>
        <dbReference type="ChEBI" id="CHEBI:43474"/>
        <dbReference type="ChEBI" id="CHEBI:57306"/>
        <dbReference type="ChEBI" id="CHEBI:456216"/>
    </reaction>
    <physiologicalReaction direction="left-to-right" evidence="36">
        <dbReference type="Rhea" id="RHEA:61337"/>
    </physiologicalReaction>
</comment>
<dbReference type="InterPro" id="IPR032410">
    <property type="entry name" value="ABCB6_N"/>
</dbReference>
<evidence type="ECO:0000256" key="30">
    <source>
        <dbReference type="ARBA" id="ARBA00024385"/>
    </source>
</evidence>
<dbReference type="GO" id="GO:0005789">
    <property type="term" value="C:endoplasmic reticulum membrane"/>
    <property type="evidence" value="ECO:0007669"/>
    <property type="project" value="UniProtKB-SubCell"/>
</dbReference>
<evidence type="ECO:0000259" key="43">
    <source>
        <dbReference type="PROSITE" id="PS50893"/>
    </source>
</evidence>
<dbReference type="GO" id="GO:0005524">
    <property type="term" value="F:ATP binding"/>
    <property type="evidence" value="ECO:0007669"/>
    <property type="project" value="UniProtKB-KW"/>
</dbReference>
<evidence type="ECO:0000256" key="8">
    <source>
        <dbReference type="ARBA" id="ARBA00004651"/>
    </source>
</evidence>
<feature type="transmembrane region" description="Helical" evidence="42">
    <location>
        <begin position="511"/>
        <end position="530"/>
    </location>
</feature>
<dbReference type="PROSITE" id="PS50893">
    <property type="entry name" value="ABC_TRANSPORTER_2"/>
    <property type="match status" value="1"/>
</dbReference>
<dbReference type="OrthoDB" id="6500128at2759"/>
<evidence type="ECO:0000256" key="27">
    <source>
        <dbReference type="ARBA" id="ARBA00023228"/>
    </source>
</evidence>
<dbReference type="Gene3D" id="1.20.1560.10">
    <property type="entry name" value="ABC transporter type 1, transmembrane domain"/>
    <property type="match status" value="1"/>
</dbReference>
<evidence type="ECO:0000256" key="28">
    <source>
        <dbReference type="ARBA" id="ARBA00024320"/>
    </source>
</evidence>
<evidence type="ECO:0000256" key="32">
    <source>
        <dbReference type="ARBA" id="ARBA00031413"/>
    </source>
</evidence>
<evidence type="ECO:0000256" key="16">
    <source>
        <dbReference type="ARBA" id="ARBA00022741"/>
    </source>
</evidence>
<dbReference type="InterPro" id="IPR003439">
    <property type="entry name" value="ABC_transporter-like_ATP-bd"/>
</dbReference>
<feature type="transmembrane region" description="Helical" evidence="42">
    <location>
        <begin position="542"/>
        <end position="563"/>
    </location>
</feature>
<evidence type="ECO:0000256" key="13">
    <source>
        <dbReference type="ARBA" id="ARBA00022475"/>
    </source>
</evidence>
<dbReference type="GO" id="GO:0005741">
    <property type="term" value="C:mitochondrial outer membrane"/>
    <property type="evidence" value="ECO:0007669"/>
    <property type="project" value="UniProtKB-SubCell"/>
</dbReference>
<comment type="catalytic activity">
    <reaction evidence="39">
        <text>coproporphyrin III(in) + ATP + H2O = coproporphyrin III(out) + ADP + phosphate + H(+)</text>
        <dbReference type="Rhea" id="RHEA:66664"/>
        <dbReference type="ChEBI" id="CHEBI:15377"/>
        <dbReference type="ChEBI" id="CHEBI:15378"/>
        <dbReference type="ChEBI" id="CHEBI:30616"/>
        <dbReference type="ChEBI" id="CHEBI:43474"/>
        <dbReference type="ChEBI" id="CHEBI:131725"/>
        <dbReference type="ChEBI" id="CHEBI:456216"/>
    </reaction>
    <physiologicalReaction direction="left-to-right" evidence="39">
        <dbReference type="Rhea" id="RHEA:66665"/>
    </physiologicalReaction>
</comment>
<dbReference type="Gene3D" id="3.40.50.300">
    <property type="entry name" value="P-loop containing nucleotide triphosphate hydrolases"/>
    <property type="match status" value="1"/>
</dbReference>
<dbReference type="InterPro" id="IPR027417">
    <property type="entry name" value="P-loop_NTPase"/>
</dbReference>
<evidence type="ECO:0000256" key="22">
    <source>
        <dbReference type="ARBA" id="ARBA00022989"/>
    </source>
</evidence>
<keyword evidence="25 42" id="KW-0472">Membrane</keyword>
<dbReference type="PANTHER" id="PTHR24221">
    <property type="entry name" value="ATP-BINDING CASSETTE SUB-FAMILY B"/>
    <property type="match status" value="1"/>
</dbReference>
<comment type="subcellular location">
    <subcellularLocation>
        <location evidence="8">Cell membrane</location>
        <topology evidence="8">Multi-pass membrane protein</topology>
    </subcellularLocation>
    <subcellularLocation>
        <location evidence="1">Early endosome membrane</location>
    </subcellularLocation>
    <subcellularLocation>
        <location evidence="6">Endoplasmic reticulum membrane</location>
        <topology evidence="6">Multi-pass membrane protein</topology>
    </subcellularLocation>
    <subcellularLocation>
        <location evidence="3">Endosome membrane</location>
        <topology evidence="3">Multi-pass membrane protein</topology>
    </subcellularLocation>
    <subcellularLocation>
        <location evidence="2">Endosome</location>
        <location evidence="2">Multivesicular body membrane</location>
    </subcellularLocation>
    <subcellularLocation>
        <location evidence="9">Golgi apparatus membrane</location>
        <topology evidence="9">Multi-pass membrane protein</topology>
    </subcellularLocation>
    <subcellularLocation>
        <location evidence="5">Late endosome membrane</location>
    </subcellularLocation>
    <subcellularLocation>
        <location evidence="10">Lysosome membrane</location>
    </subcellularLocation>
    <subcellularLocation>
        <location evidence="28">Melanosome membrane</location>
    </subcellularLocation>
    <subcellularLocation>
        <location evidence="4">Mitochondrion outer membrane</location>
        <topology evidence="4">Multi-pass membrane protein</topology>
    </subcellularLocation>
    <subcellularLocation>
        <location evidence="7">Secreted</location>
        <location evidence="7">Extracellular exosome</location>
    </subcellularLocation>
</comment>
<keyword evidence="12" id="KW-0813">Transport</keyword>
<evidence type="ECO:0000256" key="6">
    <source>
        <dbReference type="ARBA" id="ARBA00004477"/>
    </source>
</evidence>
<dbReference type="InterPro" id="IPR017871">
    <property type="entry name" value="ABC_transporter-like_CS"/>
</dbReference>
<feature type="transmembrane region" description="Helical" evidence="42">
    <location>
        <begin position="40"/>
        <end position="61"/>
    </location>
</feature>
<evidence type="ECO:0000256" key="25">
    <source>
        <dbReference type="ARBA" id="ARBA00023136"/>
    </source>
</evidence>
<dbReference type="Pfam" id="PF00664">
    <property type="entry name" value="ABC_membrane"/>
    <property type="match status" value="1"/>
</dbReference>
<evidence type="ECO:0000256" key="38">
    <source>
        <dbReference type="ARBA" id="ARBA00048510"/>
    </source>
</evidence>
<feature type="compositionally biased region" description="Low complexity" evidence="41">
    <location>
        <begin position="230"/>
        <end position="240"/>
    </location>
</feature>
<evidence type="ECO:0000256" key="15">
    <source>
        <dbReference type="ARBA" id="ARBA00022692"/>
    </source>
</evidence>
<dbReference type="GO" id="GO:0031901">
    <property type="term" value="C:early endosome membrane"/>
    <property type="evidence" value="ECO:0007669"/>
    <property type="project" value="UniProtKB-SubCell"/>
</dbReference>